<dbReference type="InterPro" id="IPR017930">
    <property type="entry name" value="Myb_dom"/>
</dbReference>
<name>A0A179IC71_CORDF</name>
<comment type="caution">
    <text evidence="4">The sequence shown here is derived from an EMBL/GenBank/DDBJ whole genome shotgun (WGS) entry which is preliminary data.</text>
</comment>
<dbReference type="PROSITE" id="PS51294">
    <property type="entry name" value="HTH_MYB"/>
    <property type="match status" value="2"/>
</dbReference>
<organism evidence="4 5">
    <name type="scientific">Cordyceps confragosa</name>
    <name type="common">Lecanicillium lecanii</name>
    <dbReference type="NCBI Taxonomy" id="2714763"/>
    <lineage>
        <taxon>Eukaryota</taxon>
        <taxon>Fungi</taxon>
        <taxon>Dikarya</taxon>
        <taxon>Ascomycota</taxon>
        <taxon>Pezizomycotina</taxon>
        <taxon>Sordariomycetes</taxon>
        <taxon>Hypocreomycetidae</taxon>
        <taxon>Hypocreales</taxon>
        <taxon>Cordycipitaceae</taxon>
        <taxon>Akanthomyces</taxon>
    </lineage>
</organism>
<dbReference type="CDD" id="cd00167">
    <property type="entry name" value="SANT"/>
    <property type="match status" value="3"/>
</dbReference>
<evidence type="ECO:0000313" key="5">
    <source>
        <dbReference type="Proteomes" id="UP000243081"/>
    </source>
</evidence>
<dbReference type="GO" id="GO:0000978">
    <property type="term" value="F:RNA polymerase II cis-regulatory region sequence-specific DNA binding"/>
    <property type="evidence" value="ECO:0007669"/>
    <property type="project" value="TreeGrafter"/>
</dbReference>
<evidence type="ECO:0000313" key="4">
    <source>
        <dbReference type="EMBL" id="OAQ99230.1"/>
    </source>
</evidence>
<feature type="compositionally biased region" description="Basic residues" evidence="1">
    <location>
        <begin position="153"/>
        <end position="168"/>
    </location>
</feature>
<feature type="domain" description="Myb-like" evidence="2">
    <location>
        <begin position="107"/>
        <end position="158"/>
    </location>
</feature>
<dbReference type="InterPro" id="IPR001005">
    <property type="entry name" value="SANT/Myb"/>
</dbReference>
<sequence length="317" mass="35313">MGRARRKWSPEEDALLRKVVSAAITESRPLLWRELAKTIPGRSNKDCRRRWWNSLADGTAKGPWSESEDAKLIHAVKEAGTNWRVVAQYVGSRTSDQCSSHWQQVLDPEINHCNWTSLEDDQLLHETLLHGTNWTTISASHVPKRTTLALKNRYSRLRSKNGSRRKGRKLSETPKPRNFPFSGISNEDVAEISFSCFPCPDQDGQRRAEPEPDQCGRRGSDTVNDGTDDMESGTSTMGSVSSADLQLGPGWASFSDASNQGCHLADTDGAAFSQLWSSNMEFSTYEECQSLLIDPAMPFEGEAELFSLATDPFTLTP</sequence>
<dbReference type="AlphaFoldDB" id="A0A179IC71"/>
<feature type="domain" description="HTH myb-type" evidence="3">
    <location>
        <begin position="61"/>
        <end position="110"/>
    </location>
</feature>
<dbReference type="EMBL" id="LUKN01002334">
    <property type="protein sequence ID" value="OAQ99230.1"/>
    <property type="molecule type" value="Genomic_DNA"/>
</dbReference>
<dbReference type="PANTHER" id="PTHR45614">
    <property type="entry name" value="MYB PROTEIN-RELATED"/>
    <property type="match status" value="1"/>
</dbReference>
<dbReference type="OrthoDB" id="2143914at2759"/>
<dbReference type="Proteomes" id="UP000243081">
    <property type="component" value="Unassembled WGS sequence"/>
</dbReference>
<protein>
    <submittedName>
        <fullName evidence="4">Uncharacterized protein</fullName>
    </submittedName>
</protein>
<dbReference type="Pfam" id="PF00249">
    <property type="entry name" value="Myb_DNA-binding"/>
    <property type="match status" value="3"/>
</dbReference>
<feature type="domain" description="Myb-like" evidence="2">
    <location>
        <begin position="1"/>
        <end position="55"/>
    </location>
</feature>
<dbReference type="GO" id="GO:0000981">
    <property type="term" value="F:DNA-binding transcription factor activity, RNA polymerase II-specific"/>
    <property type="evidence" value="ECO:0007669"/>
    <property type="project" value="TreeGrafter"/>
</dbReference>
<evidence type="ECO:0000256" key="1">
    <source>
        <dbReference type="SAM" id="MobiDB-lite"/>
    </source>
</evidence>
<dbReference type="Gene3D" id="1.10.10.60">
    <property type="entry name" value="Homeodomain-like"/>
    <property type="match status" value="3"/>
</dbReference>
<feature type="domain" description="HTH myb-type" evidence="3">
    <location>
        <begin position="1"/>
        <end position="59"/>
    </location>
</feature>
<feature type="region of interest" description="Disordered" evidence="1">
    <location>
        <begin position="153"/>
        <end position="183"/>
    </location>
</feature>
<feature type="domain" description="Myb-like" evidence="2">
    <location>
        <begin position="56"/>
        <end position="106"/>
    </location>
</feature>
<feature type="region of interest" description="Disordered" evidence="1">
    <location>
        <begin position="200"/>
        <end position="242"/>
    </location>
</feature>
<dbReference type="InterPro" id="IPR050560">
    <property type="entry name" value="MYB_TF"/>
</dbReference>
<dbReference type="SMART" id="SM00717">
    <property type="entry name" value="SANT"/>
    <property type="match status" value="3"/>
</dbReference>
<reference evidence="4 5" key="1">
    <citation type="submission" date="2016-03" db="EMBL/GenBank/DDBJ databases">
        <title>Fine-scale spatial genetic structure of a fungal parasite of coffee scale insects.</title>
        <authorList>
            <person name="Jackson D."/>
            <person name="Zemenick K.A."/>
            <person name="Malloure B."/>
            <person name="Quandt C.A."/>
            <person name="James T.Y."/>
        </authorList>
    </citation>
    <scope>NUCLEOTIDE SEQUENCE [LARGE SCALE GENOMIC DNA]</scope>
    <source>
        <strain evidence="4 5">UM487</strain>
    </source>
</reference>
<feature type="compositionally biased region" description="Basic and acidic residues" evidence="1">
    <location>
        <begin position="203"/>
        <end position="220"/>
    </location>
</feature>
<feature type="compositionally biased region" description="Polar residues" evidence="1">
    <location>
        <begin position="232"/>
        <end position="242"/>
    </location>
</feature>
<dbReference type="SUPFAM" id="SSF46689">
    <property type="entry name" value="Homeodomain-like"/>
    <property type="match status" value="2"/>
</dbReference>
<evidence type="ECO:0000259" key="2">
    <source>
        <dbReference type="PROSITE" id="PS50090"/>
    </source>
</evidence>
<evidence type="ECO:0000259" key="3">
    <source>
        <dbReference type="PROSITE" id="PS51294"/>
    </source>
</evidence>
<keyword evidence="5" id="KW-1185">Reference proteome</keyword>
<proteinExistence type="predicted"/>
<dbReference type="OMA" id="DPEINHC"/>
<accession>A0A179IC71</accession>
<dbReference type="GO" id="GO:0005634">
    <property type="term" value="C:nucleus"/>
    <property type="evidence" value="ECO:0007669"/>
    <property type="project" value="TreeGrafter"/>
</dbReference>
<gene>
    <name evidence="4" type="ORF">LLEC1_01869</name>
</gene>
<dbReference type="PROSITE" id="PS50090">
    <property type="entry name" value="MYB_LIKE"/>
    <property type="match status" value="3"/>
</dbReference>
<dbReference type="InterPro" id="IPR009057">
    <property type="entry name" value="Homeodomain-like_sf"/>
</dbReference>